<accession>A0ABV0NEZ7</accession>
<evidence type="ECO:0000259" key="6">
    <source>
        <dbReference type="PROSITE" id="PS50026"/>
    </source>
</evidence>
<sequence length="139" mass="14772">CPDRANRPCSSRGVCSDGLGGNGTCSCKVGFAGTACEDCAPGHYGATCSSECTCVHGLCGSGLKGDGRCTCFSGYKGPSCDQGKSLCLYLDLWPSLTCYRLRRSYQFPATRPNPCLVFQSYLSVRPSAASRTLAVWRKL</sequence>
<keyword evidence="4" id="KW-0325">Glycoprotein</keyword>
<organism evidence="7 8">
    <name type="scientific">Goodea atripinnis</name>
    <dbReference type="NCBI Taxonomy" id="208336"/>
    <lineage>
        <taxon>Eukaryota</taxon>
        <taxon>Metazoa</taxon>
        <taxon>Chordata</taxon>
        <taxon>Craniata</taxon>
        <taxon>Vertebrata</taxon>
        <taxon>Euteleostomi</taxon>
        <taxon>Actinopterygii</taxon>
        <taxon>Neopterygii</taxon>
        <taxon>Teleostei</taxon>
        <taxon>Neoteleostei</taxon>
        <taxon>Acanthomorphata</taxon>
        <taxon>Ovalentaria</taxon>
        <taxon>Atherinomorphae</taxon>
        <taxon>Cyprinodontiformes</taxon>
        <taxon>Goodeidae</taxon>
        <taxon>Goodea</taxon>
    </lineage>
</organism>
<dbReference type="SUPFAM" id="SSF57196">
    <property type="entry name" value="EGF/Laminin"/>
    <property type="match status" value="1"/>
</dbReference>
<dbReference type="PROSITE" id="PS00022">
    <property type="entry name" value="EGF_1"/>
    <property type="match status" value="2"/>
</dbReference>
<feature type="domain" description="EGF-like" evidence="6">
    <location>
        <begin position="1"/>
        <end position="37"/>
    </location>
</feature>
<gene>
    <name evidence="7" type="ORF">GOODEAATRI_030542</name>
</gene>
<evidence type="ECO:0000256" key="1">
    <source>
        <dbReference type="ARBA" id="ARBA00004370"/>
    </source>
</evidence>
<comment type="caution">
    <text evidence="7">The sequence shown here is derived from an EMBL/GenBank/DDBJ whole genome shotgun (WGS) entry which is preliminary data.</text>
</comment>
<comment type="subcellular location">
    <subcellularLocation>
        <location evidence="1">Membrane</location>
    </subcellularLocation>
</comment>
<feature type="disulfide bond" evidence="5">
    <location>
        <begin position="27"/>
        <end position="36"/>
    </location>
</feature>
<keyword evidence="8" id="KW-1185">Reference proteome</keyword>
<dbReference type="InterPro" id="IPR056806">
    <property type="entry name" value="EGF_STAB1-2"/>
</dbReference>
<keyword evidence="5" id="KW-0245">EGF-like domain</keyword>
<evidence type="ECO:0000313" key="7">
    <source>
        <dbReference type="EMBL" id="MEQ2169985.1"/>
    </source>
</evidence>
<reference evidence="7 8" key="1">
    <citation type="submission" date="2021-06" db="EMBL/GenBank/DDBJ databases">
        <authorList>
            <person name="Palmer J.M."/>
        </authorList>
    </citation>
    <scope>NUCLEOTIDE SEQUENCE [LARGE SCALE GENOMIC DNA]</scope>
    <source>
        <strain evidence="7 8">GA_2019</strain>
        <tissue evidence="7">Muscle</tissue>
    </source>
</reference>
<dbReference type="EMBL" id="JAHRIO010034848">
    <property type="protein sequence ID" value="MEQ2169985.1"/>
    <property type="molecule type" value="Genomic_DNA"/>
</dbReference>
<feature type="non-terminal residue" evidence="7">
    <location>
        <position position="1"/>
    </location>
</feature>
<dbReference type="PROSITE" id="PS01186">
    <property type="entry name" value="EGF_2"/>
    <property type="match status" value="1"/>
</dbReference>
<evidence type="ECO:0000313" key="8">
    <source>
        <dbReference type="Proteomes" id="UP001476798"/>
    </source>
</evidence>
<proteinExistence type="predicted"/>
<dbReference type="PROSITE" id="PS50026">
    <property type="entry name" value="EGF_3"/>
    <property type="match status" value="1"/>
</dbReference>
<dbReference type="Pfam" id="PF24887">
    <property type="entry name" value="EGF_STAB1-2"/>
    <property type="match status" value="1"/>
</dbReference>
<comment type="caution">
    <text evidence="5">Lacks conserved residue(s) required for the propagation of feature annotation.</text>
</comment>
<dbReference type="PANTHER" id="PTHR24038">
    <property type="entry name" value="STABILIN"/>
    <property type="match status" value="1"/>
</dbReference>
<dbReference type="InterPro" id="IPR000742">
    <property type="entry name" value="EGF"/>
</dbReference>
<evidence type="ECO:0000256" key="4">
    <source>
        <dbReference type="ARBA" id="ARBA00023180"/>
    </source>
</evidence>
<keyword evidence="2" id="KW-0472">Membrane</keyword>
<dbReference type="Proteomes" id="UP001476798">
    <property type="component" value="Unassembled WGS sequence"/>
</dbReference>
<protein>
    <recommendedName>
        <fullName evidence="6">EGF-like domain-containing protein</fullName>
    </recommendedName>
</protein>
<dbReference type="Gene3D" id="2.170.300.10">
    <property type="entry name" value="Tie2 ligand-binding domain superfamily"/>
    <property type="match status" value="1"/>
</dbReference>
<evidence type="ECO:0000256" key="3">
    <source>
        <dbReference type="ARBA" id="ARBA00023157"/>
    </source>
</evidence>
<evidence type="ECO:0000256" key="5">
    <source>
        <dbReference type="PROSITE-ProRule" id="PRU00076"/>
    </source>
</evidence>
<dbReference type="PANTHER" id="PTHR24038:SF11">
    <property type="entry name" value="INTEGRIN BETA-LIKE PROTEIN E"/>
    <property type="match status" value="1"/>
</dbReference>
<name>A0ABV0NEZ7_9TELE</name>
<keyword evidence="3 5" id="KW-1015">Disulfide bond</keyword>
<evidence type="ECO:0000256" key="2">
    <source>
        <dbReference type="ARBA" id="ARBA00023136"/>
    </source>
</evidence>